<dbReference type="Proteomes" id="UP000248132">
    <property type="component" value="Unassembled WGS sequence"/>
</dbReference>
<dbReference type="CDD" id="cd06579">
    <property type="entry name" value="TM_PBP1_transp_AraH_like"/>
    <property type="match status" value="1"/>
</dbReference>
<evidence type="ECO:0000313" key="11">
    <source>
        <dbReference type="Proteomes" id="UP000248132"/>
    </source>
</evidence>
<dbReference type="RefSeq" id="WP_242981127.1">
    <property type="nucleotide sequence ID" value="NZ_QKMR01000002.1"/>
</dbReference>
<evidence type="ECO:0000256" key="8">
    <source>
        <dbReference type="ARBA" id="ARBA00039381"/>
    </source>
</evidence>
<feature type="transmembrane region" description="Helical" evidence="9">
    <location>
        <begin position="217"/>
        <end position="235"/>
    </location>
</feature>
<feature type="transmembrane region" description="Helical" evidence="9">
    <location>
        <begin position="296"/>
        <end position="312"/>
    </location>
</feature>
<reference evidence="10 11" key="1">
    <citation type="submission" date="2018-06" db="EMBL/GenBank/DDBJ databases">
        <title>Genomic Encyclopedia of Type Strains, Phase I: the one thousand microbial genomes (KMG-I) project.</title>
        <authorList>
            <person name="Kyrpides N."/>
        </authorList>
    </citation>
    <scope>NUCLEOTIDE SEQUENCE [LARGE SCALE GENOMIC DNA]</scope>
    <source>
        <strain evidence="10 11">DSM 19573</strain>
    </source>
</reference>
<dbReference type="PANTHER" id="PTHR32196:SF71">
    <property type="entry name" value="AUTOINDUCER 2 IMPORT SYSTEM PERMEASE PROTEIN LSRD"/>
    <property type="match status" value="1"/>
</dbReference>
<proteinExistence type="predicted"/>
<evidence type="ECO:0000256" key="1">
    <source>
        <dbReference type="ARBA" id="ARBA00004651"/>
    </source>
</evidence>
<keyword evidence="11" id="KW-1185">Reference proteome</keyword>
<dbReference type="PANTHER" id="PTHR32196">
    <property type="entry name" value="ABC TRANSPORTER PERMEASE PROTEIN YPHD-RELATED-RELATED"/>
    <property type="match status" value="1"/>
</dbReference>
<feature type="transmembrane region" description="Helical" evidence="9">
    <location>
        <begin position="49"/>
        <end position="67"/>
    </location>
</feature>
<dbReference type="GO" id="GO:0005886">
    <property type="term" value="C:plasma membrane"/>
    <property type="evidence" value="ECO:0007669"/>
    <property type="project" value="UniProtKB-SubCell"/>
</dbReference>
<comment type="caution">
    <text evidence="10">The sequence shown here is derived from an EMBL/GenBank/DDBJ whole genome shotgun (WGS) entry which is preliminary data.</text>
</comment>
<dbReference type="AlphaFoldDB" id="A0A318XTX8"/>
<dbReference type="GO" id="GO:0022857">
    <property type="term" value="F:transmembrane transporter activity"/>
    <property type="evidence" value="ECO:0007669"/>
    <property type="project" value="InterPro"/>
</dbReference>
<keyword evidence="2" id="KW-0813">Transport</keyword>
<name>A0A318XTX8_9FIRM</name>
<evidence type="ECO:0000313" key="10">
    <source>
        <dbReference type="EMBL" id="PYG89939.1"/>
    </source>
</evidence>
<evidence type="ECO:0000256" key="9">
    <source>
        <dbReference type="SAM" id="Phobius"/>
    </source>
</evidence>
<keyword evidence="7 9" id="KW-0472">Membrane</keyword>
<keyword evidence="6 9" id="KW-1133">Transmembrane helix</keyword>
<accession>A0A318XTX8</accession>
<evidence type="ECO:0000256" key="5">
    <source>
        <dbReference type="ARBA" id="ARBA00022692"/>
    </source>
</evidence>
<gene>
    <name evidence="10" type="ORF">LY28_00539</name>
</gene>
<feature type="transmembrane region" description="Helical" evidence="9">
    <location>
        <begin position="97"/>
        <end position="119"/>
    </location>
</feature>
<feature type="transmembrane region" description="Helical" evidence="9">
    <location>
        <begin position="16"/>
        <end position="37"/>
    </location>
</feature>
<comment type="subcellular location">
    <subcellularLocation>
        <location evidence="1">Cell membrane</location>
        <topology evidence="1">Multi-pass membrane protein</topology>
    </subcellularLocation>
</comment>
<organism evidence="10 11">
    <name type="scientific">Ruminiclostridium sufflavum DSM 19573</name>
    <dbReference type="NCBI Taxonomy" id="1121337"/>
    <lineage>
        <taxon>Bacteria</taxon>
        <taxon>Bacillati</taxon>
        <taxon>Bacillota</taxon>
        <taxon>Clostridia</taxon>
        <taxon>Eubacteriales</taxon>
        <taxon>Oscillospiraceae</taxon>
        <taxon>Ruminiclostridium</taxon>
    </lineage>
</organism>
<evidence type="ECO:0000256" key="4">
    <source>
        <dbReference type="ARBA" id="ARBA00022519"/>
    </source>
</evidence>
<feature type="transmembrane region" description="Helical" evidence="9">
    <location>
        <begin position="165"/>
        <end position="186"/>
    </location>
</feature>
<evidence type="ECO:0000256" key="6">
    <source>
        <dbReference type="ARBA" id="ARBA00022989"/>
    </source>
</evidence>
<keyword evidence="5 9" id="KW-0812">Transmembrane</keyword>
<evidence type="ECO:0000256" key="2">
    <source>
        <dbReference type="ARBA" id="ARBA00022448"/>
    </source>
</evidence>
<protein>
    <recommendedName>
        <fullName evidence="8">Autoinducer 2 import system permease protein LsrD</fullName>
    </recommendedName>
</protein>
<dbReference type="Pfam" id="PF02653">
    <property type="entry name" value="BPD_transp_2"/>
    <property type="match status" value="1"/>
</dbReference>
<dbReference type="InterPro" id="IPR001851">
    <property type="entry name" value="ABC_transp_permease"/>
</dbReference>
<keyword evidence="4" id="KW-0997">Cell inner membrane</keyword>
<keyword evidence="3" id="KW-1003">Cell membrane</keyword>
<evidence type="ECO:0000256" key="7">
    <source>
        <dbReference type="ARBA" id="ARBA00023136"/>
    </source>
</evidence>
<evidence type="ECO:0000256" key="3">
    <source>
        <dbReference type="ARBA" id="ARBA00022475"/>
    </source>
</evidence>
<dbReference type="EMBL" id="QKMR01000002">
    <property type="protein sequence ID" value="PYG89939.1"/>
    <property type="molecule type" value="Genomic_DNA"/>
</dbReference>
<sequence length="321" mass="33732">MNNTVNKLKKIDLKSITLYIGAIVILLAFTIICKANGKDFLTSSNIQNIISQSSVMAVVAIGASLVILTGGIDLSVGSIVGFVGIFGGIMIKSGVPLFAVIVICCVVCALIGLATGYFVSFGKVPAFIVTLGTMQIIRGLTKVLTSGKPVSGFPEALSKLSSFEIFGIPIIIIYVFIFYVLIVFTLSKTKFGRRIYSIGGNPNAAKLSGVKVNKIEMLTYMLAGLFSAFGGLMLLSRLSYADPNAGSGYEMDAIAAVVIGGIALSGGKGKVANTLVGALILGMLKCGLQILNVPTYYQTIIIGVVIIAAVYMDKAKERKAE</sequence>
<feature type="transmembrane region" description="Helical" evidence="9">
    <location>
        <begin position="74"/>
        <end position="91"/>
    </location>
</feature>